<dbReference type="EC" id="4.6.1.1" evidence="4"/>
<keyword evidence="5 15" id="KW-0812">Transmembrane</keyword>
<dbReference type="PROSITE" id="PS50125">
    <property type="entry name" value="GUANYLATE_CYCLASE_2"/>
    <property type="match status" value="1"/>
</dbReference>
<sequence length="666" mass="75451">MKHTKNICLFVLILISAFFDAQKTGNSSCNVVIKENFFTENHNINLEKPWKFIIGDDKNWAKSGFDDSKWESTSTEKFEHSKIQKKNPKDIIWFRTAICIDSSAENQPLALEFRSEAAMDIFWDGKLVKRYGTFAKEGEPEYVNPTKPLMISSGNAGTHSIAIRYENSRPSDEQEIFGFEITLSNPNHTVKEMLDDSVTRSFFLEGLAFIFFTLFLIHLLSFLFYRKERSNLYFSMFNFGMSMFLFAWFLSYEAENVESGVRLGLISSVSGLFAAVFLSVMLNNLFGKIGMRFKFLAALSVITLFLMTFSKIGKNVDQQIFIIVVLLVCLEALFLIARAIIKKIPGSGILGFGLLFFFTVLFGSVIYLILSDGVLSVNAGNSFGEMLGFILFIMFIFSLPFTFSAFLAWRSSNDKKNLQLKMEQVETLSSEKQQILETQNEILETQVYERTKEINAEKKKSDDLLLNILPHEVAEELKQKGKTDARHYDLVSVLFTDFVNFTMNSERIGVQEVLDELNVCFTEFDSIMEKYGLEKIKTIGDAYLAVSGLPVSNEQHAKNAVNAGLEILSYIQERKKINPNALDIRIGIHSGPVIAGIVGVKKFAYDIWGDTVNTAARMEQNSSLGKLNVSEATYNLIKDDFTFEYRGKIETKGKGAMDMFFVNSSN</sequence>
<feature type="signal peptide" evidence="16">
    <location>
        <begin position="1"/>
        <end position="21"/>
    </location>
</feature>
<dbReference type="Gene3D" id="3.30.70.1230">
    <property type="entry name" value="Nucleotide cyclase"/>
    <property type="match status" value="1"/>
</dbReference>
<comment type="caution">
    <text evidence="18">The sequence shown here is derived from an EMBL/GenBank/DDBJ whole genome shotgun (WGS) entry which is preliminary data.</text>
</comment>
<dbReference type="RefSeq" id="WP_191735683.1">
    <property type="nucleotide sequence ID" value="NZ_JACYFS010000001.1"/>
</dbReference>
<dbReference type="Gene3D" id="6.10.250.780">
    <property type="match status" value="1"/>
</dbReference>
<dbReference type="Gene3D" id="2.60.120.260">
    <property type="entry name" value="Galactose-binding domain-like"/>
    <property type="match status" value="1"/>
</dbReference>
<keyword evidence="19" id="KW-1185">Reference proteome</keyword>
<evidence type="ECO:0000256" key="13">
    <source>
        <dbReference type="ARBA" id="ARBA00023239"/>
    </source>
</evidence>
<evidence type="ECO:0000256" key="14">
    <source>
        <dbReference type="RuleBase" id="RU000405"/>
    </source>
</evidence>
<organism evidence="18 19">
    <name type="scientific">Chryseobacterium caseinilyticum</name>
    <dbReference type="NCBI Taxonomy" id="2771428"/>
    <lineage>
        <taxon>Bacteria</taxon>
        <taxon>Pseudomonadati</taxon>
        <taxon>Bacteroidota</taxon>
        <taxon>Flavobacteriia</taxon>
        <taxon>Flavobacteriales</taxon>
        <taxon>Weeksellaceae</taxon>
        <taxon>Chryseobacterium group</taxon>
        <taxon>Chryseobacterium</taxon>
    </lineage>
</organism>
<keyword evidence="8" id="KW-0067">ATP-binding</keyword>
<feature type="transmembrane region" description="Helical" evidence="15">
    <location>
        <begin position="263"/>
        <end position="283"/>
    </location>
</feature>
<evidence type="ECO:0000256" key="4">
    <source>
        <dbReference type="ARBA" id="ARBA00012201"/>
    </source>
</evidence>
<evidence type="ECO:0000256" key="3">
    <source>
        <dbReference type="ARBA" id="ARBA00004141"/>
    </source>
</evidence>
<dbReference type="EMBL" id="JACYFS010000001">
    <property type="protein sequence ID" value="MBD8082005.1"/>
    <property type="molecule type" value="Genomic_DNA"/>
</dbReference>
<feature type="transmembrane region" description="Helical" evidence="15">
    <location>
        <begin position="349"/>
        <end position="369"/>
    </location>
</feature>
<dbReference type="PROSITE" id="PS00452">
    <property type="entry name" value="GUANYLATE_CYCLASE_1"/>
    <property type="match status" value="1"/>
</dbReference>
<feature type="domain" description="Guanylate cyclase" evidence="17">
    <location>
        <begin position="492"/>
        <end position="619"/>
    </location>
</feature>
<evidence type="ECO:0000256" key="1">
    <source>
        <dbReference type="ARBA" id="ARBA00001593"/>
    </source>
</evidence>
<evidence type="ECO:0000256" key="10">
    <source>
        <dbReference type="ARBA" id="ARBA00022989"/>
    </source>
</evidence>
<evidence type="ECO:0000256" key="11">
    <source>
        <dbReference type="ARBA" id="ARBA00022998"/>
    </source>
</evidence>
<feature type="chain" id="PRO_5047055337" description="adenylate cyclase" evidence="16">
    <location>
        <begin position="22"/>
        <end position="666"/>
    </location>
</feature>
<evidence type="ECO:0000256" key="7">
    <source>
        <dbReference type="ARBA" id="ARBA00022741"/>
    </source>
</evidence>
<dbReference type="SMART" id="SM00044">
    <property type="entry name" value="CYCc"/>
    <property type="match status" value="1"/>
</dbReference>
<evidence type="ECO:0000256" key="6">
    <source>
        <dbReference type="ARBA" id="ARBA00022723"/>
    </source>
</evidence>
<proteinExistence type="inferred from homology"/>
<gene>
    <name evidence="18" type="ORF">IC610_06145</name>
</gene>
<dbReference type="Pfam" id="PF00211">
    <property type="entry name" value="Guanylate_cyc"/>
    <property type="match status" value="1"/>
</dbReference>
<reference evidence="18 19" key="1">
    <citation type="submission" date="2020-09" db="EMBL/GenBank/DDBJ databases">
        <title>Genome seq and assembly of Chryseobacterium sp.</title>
        <authorList>
            <person name="Chhetri G."/>
        </authorList>
    </citation>
    <scope>NUCLEOTIDE SEQUENCE [LARGE SCALE GENOMIC DNA]</scope>
    <source>
        <strain evidence="18 19">GCR10</strain>
    </source>
</reference>
<dbReference type="SUPFAM" id="SSF49785">
    <property type="entry name" value="Galactose-binding domain-like"/>
    <property type="match status" value="1"/>
</dbReference>
<feature type="transmembrane region" description="Helical" evidence="15">
    <location>
        <begin position="295"/>
        <end position="313"/>
    </location>
</feature>
<evidence type="ECO:0000256" key="15">
    <source>
        <dbReference type="SAM" id="Phobius"/>
    </source>
</evidence>
<evidence type="ECO:0000256" key="8">
    <source>
        <dbReference type="ARBA" id="ARBA00022840"/>
    </source>
</evidence>
<dbReference type="InterPro" id="IPR008979">
    <property type="entry name" value="Galactose-bd-like_sf"/>
</dbReference>
<comment type="subcellular location">
    <subcellularLocation>
        <location evidence="3">Membrane</location>
        <topology evidence="3">Multi-pass membrane protein</topology>
    </subcellularLocation>
</comment>
<evidence type="ECO:0000256" key="5">
    <source>
        <dbReference type="ARBA" id="ARBA00022692"/>
    </source>
</evidence>
<dbReference type="InterPro" id="IPR001054">
    <property type="entry name" value="A/G_cyclase"/>
</dbReference>
<comment type="similarity">
    <text evidence="14">Belongs to the adenylyl cyclase class-4/guanylyl cyclase family.</text>
</comment>
<evidence type="ECO:0000313" key="19">
    <source>
        <dbReference type="Proteomes" id="UP000637299"/>
    </source>
</evidence>
<protein>
    <recommendedName>
        <fullName evidence="4">adenylate cyclase</fullName>
        <ecNumber evidence="4">4.6.1.1</ecNumber>
    </recommendedName>
</protein>
<feature type="transmembrane region" description="Helical" evidence="15">
    <location>
        <begin position="232"/>
        <end position="251"/>
    </location>
</feature>
<feature type="transmembrane region" description="Helical" evidence="15">
    <location>
        <begin position="389"/>
        <end position="409"/>
    </location>
</feature>
<keyword evidence="16" id="KW-0732">Signal</keyword>
<keyword evidence="9" id="KW-0460">Magnesium</keyword>
<keyword evidence="10 15" id="KW-1133">Transmembrane helix</keyword>
<keyword evidence="6" id="KW-0479">Metal-binding</keyword>
<keyword evidence="12 15" id="KW-0472">Membrane</keyword>
<comment type="cofactor">
    <cofactor evidence="2">
        <name>Mg(2+)</name>
        <dbReference type="ChEBI" id="CHEBI:18420"/>
    </cofactor>
</comment>
<evidence type="ECO:0000256" key="9">
    <source>
        <dbReference type="ARBA" id="ARBA00022842"/>
    </source>
</evidence>
<keyword evidence="11" id="KW-0115">cAMP biosynthesis</keyword>
<accession>A0ABR8Z9V9</accession>
<dbReference type="SUPFAM" id="SSF55073">
    <property type="entry name" value="Nucleotide cyclase"/>
    <property type="match status" value="1"/>
</dbReference>
<evidence type="ECO:0000256" key="2">
    <source>
        <dbReference type="ARBA" id="ARBA00001946"/>
    </source>
</evidence>
<keyword evidence="13 14" id="KW-0456">Lyase</keyword>
<dbReference type="PANTHER" id="PTHR45627">
    <property type="entry name" value="ADENYLATE CYCLASE TYPE 1"/>
    <property type="match status" value="1"/>
</dbReference>
<feature type="transmembrane region" description="Helical" evidence="15">
    <location>
        <begin position="202"/>
        <end position="225"/>
    </location>
</feature>
<dbReference type="InterPro" id="IPR029787">
    <property type="entry name" value="Nucleotide_cyclase"/>
</dbReference>
<feature type="transmembrane region" description="Helical" evidence="15">
    <location>
        <begin position="319"/>
        <end position="337"/>
    </location>
</feature>
<dbReference type="InterPro" id="IPR018297">
    <property type="entry name" value="A/G_cyclase_CS"/>
</dbReference>
<comment type="catalytic activity">
    <reaction evidence="1">
        <text>ATP = 3',5'-cyclic AMP + diphosphate</text>
        <dbReference type="Rhea" id="RHEA:15389"/>
        <dbReference type="ChEBI" id="CHEBI:30616"/>
        <dbReference type="ChEBI" id="CHEBI:33019"/>
        <dbReference type="ChEBI" id="CHEBI:58165"/>
        <dbReference type="EC" id="4.6.1.1"/>
    </reaction>
</comment>
<dbReference type="CDD" id="cd07302">
    <property type="entry name" value="CHD"/>
    <property type="match status" value="1"/>
</dbReference>
<name>A0ABR8Z9V9_9FLAO</name>
<keyword evidence="7" id="KW-0547">Nucleotide-binding</keyword>
<dbReference type="PANTHER" id="PTHR45627:SF12">
    <property type="entry name" value="ADENYLATE CYCLASE TYPE 2"/>
    <property type="match status" value="1"/>
</dbReference>
<evidence type="ECO:0000313" key="18">
    <source>
        <dbReference type="EMBL" id="MBD8082005.1"/>
    </source>
</evidence>
<evidence type="ECO:0000256" key="12">
    <source>
        <dbReference type="ARBA" id="ARBA00023136"/>
    </source>
</evidence>
<dbReference type="Proteomes" id="UP000637299">
    <property type="component" value="Unassembled WGS sequence"/>
</dbReference>
<evidence type="ECO:0000256" key="16">
    <source>
        <dbReference type="SAM" id="SignalP"/>
    </source>
</evidence>
<evidence type="ECO:0000259" key="17">
    <source>
        <dbReference type="PROSITE" id="PS50125"/>
    </source>
</evidence>